<reference evidence="1" key="1">
    <citation type="submission" date="2022-05" db="EMBL/GenBank/DDBJ databases">
        <title>Metagenome Sequencing of an Archaeal-Dominated Microbial Community from a Hot Spring at the Los Azufres Geothermal Field, Mexico.</title>
        <authorList>
            <person name="Marin-Paredes R."/>
            <person name="Martinez-Romero E."/>
            <person name="Servin-Garciduenas L.E."/>
        </authorList>
    </citation>
    <scope>NUCLEOTIDE SEQUENCE</scope>
    <source>
        <strain evidence="1">AZ1-454</strain>
    </source>
</reference>
<organism evidence="1">
    <name type="scientific">Candidatus Aramenus sulfurataquae</name>
    <dbReference type="NCBI Taxonomy" id="1326980"/>
    <lineage>
        <taxon>Archaea</taxon>
        <taxon>Thermoproteota</taxon>
        <taxon>Thermoprotei</taxon>
        <taxon>Sulfolobales</taxon>
        <taxon>Sulfolobaceae</taxon>
        <taxon>Candidatus Aramenus</taxon>
    </lineage>
</organism>
<dbReference type="AlphaFoldDB" id="A0AAE3FK65"/>
<sequence>MIQMMEYRKVFEGAAYSIYEDEEATLVLLEGKPVASSCIEHGNHALFDFECPHVERLMKKIFS</sequence>
<proteinExistence type="predicted"/>
<protein>
    <submittedName>
        <fullName evidence="1">Uncharacterized protein</fullName>
    </submittedName>
</protein>
<gene>
    <name evidence="1" type="ORF">TQ35_004870</name>
</gene>
<evidence type="ECO:0000313" key="1">
    <source>
        <dbReference type="EMBL" id="MCL7343891.1"/>
    </source>
</evidence>
<accession>A0AAE3FK65</accession>
<name>A0AAE3FK65_9CREN</name>
<comment type="caution">
    <text evidence="1">The sequence shown here is derived from an EMBL/GenBank/DDBJ whole genome shotgun (WGS) entry which is preliminary data.</text>
</comment>
<dbReference type="EMBL" id="JZWS02000003">
    <property type="protein sequence ID" value="MCL7343891.1"/>
    <property type="molecule type" value="Genomic_DNA"/>
</dbReference>